<feature type="domain" description="Reverse transcriptase Ty1/copia-type" evidence="1">
    <location>
        <begin position="11"/>
        <end position="155"/>
    </location>
</feature>
<dbReference type="InParanoid" id="A0A061G1C5"/>
<dbReference type="PANTHER" id="PTHR11439">
    <property type="entry name" value="GAG-POL-RELATED RETROTRANSPOSON"/>
    <property type="match status" value="1"/>
</dbReference>
<sequence length="305" mass="34810">MNEEMEALQKNATWKLILLTEGKKTIGFRWVFTVKLKVNGRIDRYKVRLVAKGYTQRYGVDYQETFAPVAKINIICIFIFIAVNRDWPLQQFDVKNAFLSRDLEEEVYMELLLGIKHSYLCKRKVGKLKKSLYGLKQSPKAWFGRSILKELGVEYTKPMNLYCDNEAAIEIAQNLVQRDRTKHVEIDRHFIKENLDQKVMQFPFVQSEGVVPWTLVKLATALLALILLITGHLPVISALVPSGGEKSPSDVLFCGRSRSWRKMFLGKDYGCSGSESLSILAQESCLPELSSRQDATHSTIAKLKS</sequence>
<dbReference type="EMBL" id="CM001881">
    <property type="protein sequence ID" value="EOY20844.1"/>
    <property type="molecule type" value="Genomic_DNA"/>
</dbReference>
<dbReference type="PANTHER" id="PTHR11439:SF440">
    <property type="entry name" value="INTEGRASE CATALYTIC DOMAIN-CONTAINING PROTEIN"/>
    <property type="match status" value="1"/>
</dbReference>
<accession>A0A061G1C5</accession>
<dbReference type="SUPFAM" id="SSF56672">
    <property type="entry name" value="DNA/RNA polymerases"/>
    <property type="match status" value="1"/>
</dbReference>
<proteinExistence type="predicted"/>
<dbReference type="CDD" id="cd09272">
    <property type="entry name" value="RNase_HI_RT_Ty1"/>
    <property type="match status" value="1"/>
</dbReference>
<gene>
    <name evidence="2" type="ORF">TCM_012183</name>
</gene>
<dbReference type="InterPro" id="IPR013103">
    <property type="entry name" value="RVT_2"/>
</dbReference>
<evidence type="ECO:0000259" key="1">
    <source>
        <dbReference type="Pfam" id="PF07727"/>
    </source>
</evidence>
<dbReference type="AlphaFoldDB" id="A0A061G1C5"/>
<evidence type="ECO:0000313" key="2">
    <source>
        <dbReference type="EMBL" id="EOY20844.1"/>
    </source>
</evidence>
<dbReference type="Gramene" id="EOY20844">
    <property type="protein sequence ID" value="EOY20844"/>
    <property type="gene ID" value="TCM_012183"/>
</dbReference>
<protein>
    <recommendedName>
        <fullName evidence="1">Reverse transcriptase Ty1/copia-type domain-containing protein</fullName>
    </recommendedName>
</protein>
<dbReference type="HOGENOM" id="CLU_913401_0_0_1"/>
<dbReference type="STRING" id="3641.A0A061G1C5"/>
<evidence type="ECO:0000313" key="3">
    <source>
        <dbReference type="Proteomes" id="UP000026915"/>
    </source>
</evidence>
<dbReference type="Proteomes" id="UP000026915">
    <property type="component" value="Chromosome 3"/>
</dbReference>
<keyword evidence="3" id="KW-1185">Reference proteome</keyword>
<dbReference type="eggNOG" id="KOG0017">
    <property type="taxonomic scope" value="Eukaryota"/>
</dbReference>
<dbReference type="InterPro" id="IPR043502">
    <property type="entry name" value="DNA/RNA_pol_sf"/>
</dbReference>
<reference evidence="2 3" key="1">
    <citation type="journal article" date="2013" name="Genome Biol.">
        <title>The genome sequence of the most widely cultivated cacao type and its use to identify candidate genes regulating pod color.</title>
        <authorList>
            <person name="Motamayor J.C."/>
            <person name="Mockaitis K."/>
            <person name="Schmutz J."/>
            <person name="Haiminen N."/>
            <person name="Iii D.L."/>
            <person name="Cornejo O."/>
            <person name="Findley S.D."/>
            <person name="Zheng P."/>
            <person name="Utro F."/>
            <person name="Royaert S."/>
            <person name="Saski C."/>
            <person name="Jenkins J."/>
            <person name="Podicheti R."/>
            <person name="Zhao M."/>
            <person name="Scheffler B.E."/>
            <person name="Stack J.C."/>
            <person name="Feltus F.A."/>
            <person name="Mustiga G.M."/>
            <person name="Amores F."/>
            <person name="Phillips W."/>
            <person name="Marelli J.P."/>
            <person name="May G.D."/>
            <person name="Shapiro H."/>
            <person name="Ma J."/>
            <person name="Bustamante C.D."/>
            <person name="Schnell R.J."/>
            <person name="Main D."/>
            <person name="Gilbert D."/>
            <person name="Parida L."/>
            <person name="Kuhn D.N."/>
        </authorList>
    </citation>
    <scope>NUCLEOTIDE SEQUENCE [LARGE SCALE GENOMIC DNA]</scope>
    <source>
        <strain evidence="3">cv. Matina 1-6</strain>
    </source>
</reference>
<dbReference type="Pfam" id="PF07727">
    <property type="entry name" value="RVT_2"/>
    <property type="match status" value="1"/>
</dbReference>
<organism evidence="2 3">
    <name type="scientific">Theobroma cacao</name>
    <name type="common">Cacao</name>
    <name type="synonym">Cocoa</name>
    <dbReference type="NCBI Taxonomy" id="3641"/>
    <lineage>
        <taxon>Eukaryota</taxon>
        <taxon>Viridiplantae</taxon>
        <taxon>Streptophyta</taxon>
        <taxon>Embryophyta</taxon>
        <taxon>Tracheophyta</taxon>
        <taxon>Spermatophyta</taxon>
        <taxon>Magnoliopsida</taxon>
        <taxon>eudicotyledons</taxon>
        <taxon>Gunneridae</taxon>
        <taxon>Pentapetalae</taxon>
        <taxon>rosids</taxon>
        <taxon>malvids</taxon>
        <taxon>Malvales</taxon>
        <taxon>Malvaceae</taxon>
        <taxon>Byttnerioideae</taxon>
        <taxon>Theobroma</taxon>
    </lineage>
</organism>
<name>A0A061G1C5_THECC</name>